<evidence type="ECO:0000313" key="1">
    <source>
        <dbReference type="EMBL" id="MFF3668762.1"/>
    </source>
</evidence>
<keyword evidence="2" id="KW-1185">Reference proteome</keyword>
<gene>
    <name evidence="1" type="ORF">ACFYXI_24555</name>
</gene>
<organism evidence="1 2">
    <name type="scientific">Microtetraspora malaysiensis</name>
    <dbReference type="NCBI Taxonomy" id="161358"/>
    <lineage>
        <taxon>Bacteria</taxon>
        <taxon>Bacillati</taxon>
        <taxon>Actinomycetota</taxon>
        <taxon>Actinomycetes</taxon>
        <taxon>Streptosporangiales</taxon>
        <taxon>Streptosporangiaceae</taxon>
        <taxon>Microtetraspora</taxon>
    </lineage>
</organism>
<sequence>MKITYPVPAETTSVFVVAADRRPADLGAAVPWRTGGPHRKAAARAIGTPRLDLRTFPAAQSPWRRTSLGDEGRAALHAARHHIVVTATAPVAGQPEAAQVARAVARGVADTCRGVIIDVRTGGVVPHTGCQAEPGEFHLEDDWLGWSTDVGSGGSCPPCDPAGSGACTCLTVATRGLRRFGLPEIMLEGAACVHGLCTVSVLRSVARCLLPGHLAWSAASPKARCRSIGEHLWIGGAESARVSGAPDLGRRPFRVRLGSRADGSCLSIGPPSGFAGTLNDWLCRTPGLLAA</sequence>
<dbReference type="Proteomes" id="UP001602013">
    <property type="component" value="Unassembled WGS sequence"/>
</dbReference>
<proteinExistence type="predicted"/>
<comment type="caution">
    <text evidence="1">The sequence shown here is derived from an EMBL/GenBank/DDBJ whole genome shotgun (WGS) entry which is preliminary data.</text>
</comment>
<name>A0ABW6SX78_9ACTN</name>
<evidence type="ECO:0000313" key="2">
    <source>
        <dbReference type="Proteomes" id="UP001602013"/>
    </source>
</evidence>
<accession>A0ABW6SX78</accession>
<reference evidence="1 2" key="1">
    <citation type="submission" date="2024-10" db="EMBL/GenBank/DDBJ databases">
        <title>The Natural Products Discovery Center: Release of the First 8490 Sequenced Strains for Exploring Actinobacteria Biosynthetic Diversity.</title>
        <authorList>
            <person name="Kalkreuter E."/>
            <person name="Kautsar S.A."/>
            <person name="Yang D."/>
            <person name="Bader C.D."/>
            <person name="Teijaro C.N."/>
            <person name="Fluegel L."/>
            <person name="Davis C.M."/>
            <person name="Simpson J.R."/>
            <person name="Lauterbach L."/>
            <person name="Steele A.D."/>
            <person name="Gui C."/>
            <person name="Meng S."/>
            <person name="Li G."/>
            <person name="Viehrig K."/>
            <person name="Ye F."/>
            <person name="Su P."/>
            <person name="Kiefer A.F."/>
            <person name="Nichols A."/>
            <person name="Cepeda A.J."/>
            <person name="Yan W."/>
            <person name="Fan B."/>
            <person name="Jiang Y."/>
            <person name="Adhikari A."/>
            <person name="Zheng C.-J."/>
            <person name="Schuster L."/>
            <person name="Cowan T.M."/>
            <person name="Smanski M.J."/>
            <person name="Chevrette M.G."/>
            <person name="De Carvalho L.P.S."/>
            <person name="Shen B."/>
        </authorList>
    </citation>
    <scope>NUCLEOTIDE SEQUENCE [LARGE SCALE GENOMIC DNA]</scope>
    <source>
        <strain evidence="1 2">NPDC002173</strain>
    </source>
</reference>
<dbReference type="RefSeq" id="WP_387414466.1">
    <property type="nucleotide sequence ID" value="NZ_JBIASD010000017.1"/>
</dbReference>
<dbReference type="EMBL" id="JBIASD010000017">
    <property type="protein sequence ID" value="MFF3668762.1"/>
    <property type="molecule type" value="Genomic_DNA"/>
</dbReference>
<protein>
    <submittedName>
        <fullName evidence="1">Uncharacterized protein</fullName>
    </submittedName>
</protein>